<dbReference type="EMBL" id="CP033073">
    <property type="protein sequence ID" value="AYN41991.1"/>
    <property type="molecule type" value="Genomic_DNA"/>
</dbReference>
<reference evidence="1 2" key="1">
    <citation type="submission" date="2018-10" db="EMBL/GenBank/DDBJ databases">
        <title>The genome of Streptomyces dangxiongensis Z022.</title>
        <authorList>
            <person name="Zhang B."/>
        </authorList>
    </citation>
    <scope>NUCLEOTIDE SEQUENCE [LARGE SCALE GENOMIC DNA]</scope>
    <source>
        <strain evidence="1 2">Z022</strain>
    </source>
</reference>
<dbReference type="InterPro" id="IPR016039">
    <property type="entry name" value="Thiolase-like"/>
</dbReference>
<protein>
    <submittedName>
        <fullName evidence="1">Polyketide synthase</fullName>
    </submittedName>
</protein>
<organism evidence="1 2">
    <name type="scientific">Streptomyces dangxiongensis</name>
    <dbReference type="NCBI Taxonomy" id="1442032"/>
    <lineage>
        <taxon>Bacteria</taxon>
        <taxon>Bacillati</taxon>
        <taxon>Actinomycetota</taxon>
        <taxon>Actinomycetes</taxon>
        <taxon>Kitasatosporales</taxon>
        <taxon>Streptomycetaceae</taxon>
        <taxon>Streptomyces</taxon>
    </lineage>
</organism>
<dbReference type="GO" id="GO:0016747">
    <property type="term" value="F:acyltransferase activity, transferring groups other than amino-acyl groups"/>
    <property type="evidence" value="ECO:0007669"/>
    <property type="project" value="UniProtKB-ARBA"/>
</dbReference>
<sequence length="182" mass="18679">MNRTQWCPEGAVVTGAATVETDDPGTVRRRIAGVYADPVAWLLAEAVAAALAECGDAAPDRPAEVGLIGVSEHAARHTLRGLADAVPRGRLSPMRFAGAGPGSLAGTVCSAFGFHGPVSMLPMPLAAAVAPARALCGDWLFGDPPGAAHVLVVTHTTTDEGKHQAHCLVVSGPAPTRRPRRT</sequence>
<dbReference type="SUPFAM" id="SSF53901">
    <property type="entry name" value="Thiolase-like"/>
    <property type="match status" value="1"/>
</dbReference>
<evidence type="ECO:0000313" key="1">
    <source>
        <dbReference type="EMBL" id="AYN41991.1"/>
    </source>
</evidence>
<accession>A0A3G2JK45</accession>
<dbReference type="AlphaFoldDB" id="A0A3G2JK45"/>
<gene>
    <name evidence="1" type="ORF">D9753_27345</name>
</gene>
<dbReference type="RefSeq" id="WP_121789426.1">
    <property type="nucleotide sequence ID" value="NZ_CP033073.1"/>
</dbReference>
<dbReference type="Proteomes" id="UP000268329">
    <property type="component" value="Chromosome"/>
</dbReference>
<dbReference type="OrthoDB" id="4225324at2"/>
<dbReference type="Gene3D" id="3.40.47.10">
    <property type="match status" value="1"/>
</dbReference>
<keyword evidence="2" id="KW-1185">Reference proteome</keyword>
<proteinExistence type="predicted"/>
<evidence type="ECO:0000313" key="2">
    <source>
        <dbReference type="Proteomes" id="UP000268329"/>
    </source>
</evidence>
<name>A0A3G2JK45_9ACTN</name>
<dbReference type="KEGG" id="sdd:D9753_27345"/>